<accession>A0A2T3YU00</accession>
<evidence type="ECO:0000313" key="2">
    <source>
        <dbReference type="Proteomes" id="UP000240493"/>
    </source>
</evidence>
<gene>
    <name evidence="1" type="ORF">M441DRAFT_62389</name>
</gene>
<keyword evidence="2" id="KW-1185">Reference proteome</keyword>
<organism evidence="1 2">
    <name type="scientific">Trichoderma asperellum (strain ATCC 204424 / CBS 433.97 / NBRC 101777)</name>
    <dbReference type="NCBI Taxonomy" id="1042311"/>
    <lineage>
        <taxon>Eukaryota</taxon>
        <taxon>Fungi</taxon>
        <taxon>Dikarya</taxon>
        <taxon>Ascomycota</taxon>
        <taxon>Pezizomycotina</taxon>
        <taxon>Sordariomycetes</taxon>
        <taxon>Hypocreomycetidae</taxon>
        <taxon>Hypocreales</taxon>
        <taxon>Hypocreaceae</taxon>
        <taxon>Trichoderma</taxon>
    </lineage>
</organism>
<proteinExistence type="predicted"/>
<evidence type="ECO:0000313" key="1">
    <source>
        <dbReference type="EMBL" id="PTB36017.1"/>
    </source>
</evidence>
<dbReference type="AlphaFoldDB" id="A0A2T3YU00"/>
<dbReference type="Proteomes" id="UP000240493">
    <property type="component" value="Unassembled WGS sequence"/>
</dbReference>
<sequence length="107" mass="12016">MVVDATLWLSFFSLPPSCSRSPPALIISPHFSTSLSFRQSMYNVIDFCFWPDDNFDGSLQVLIMKSRPGGWSLTKSYPGLPLHLQRVSKPPPFMATHEPPSFILFPG</sequence>
<reference evidence="1 2" key="1">
    <citation type="submission" date="2016-07" db="EMBL/GenBank/DDBJ databases">
        <title>Multiple horizontal gene transfer events from other fungi enriched the ability of initially mycotrophic Trichoderma (Ascomycota) to feed on dead plant biomass.</title>
        <authorList>
            <consortium name="DOE Joint Genome Institute"/>
            <person name="Aerts A."/>
            <person name="Atanasova L."/>
            <person name="Chenthamara K."/>
            <person name="Zhang J."/>
            <person name="Grujic M."/>
            <person name="Henrissat B."/>
            <person name="Kuo A."/>
            <person name="Salamov A."/>
            <person name="Lipzen A."/>
            <person name="Labutti K."/>
            <person name="Barry K."/>
            <person name="Miao Y."/>
            <person name="Rahimi M.J."/>
            <person name="Shen Q."/>
            <person name="Grigoriev I.V."/>
            <person name="Kubicek C.P."/>
            <person name="Druzhinina I.S."/>
        </authorList>
    </citation>
    <scope>NUCLEOTIDE SEQUENCE [LARGE SCALE GENOMIC DNA]</scope>
    <source>
        <strain evidence="1 2">CBS 433.97</strain>
    </source>
</reference>
<name>A0A2T3YU00_TRIA4</name>
<protein>
    <submittedName>
        <fullName evidence="1">Uncharacterized protein</fullName>
    </submittedName>
</protein>
<dbReference type="EMBL" id="KZ679272">
    <property type="protein sequence ID" value="PTB36017.1"/>
    <property type="molecule type" value="Genomic_DNA"/>
</dbReference>